<organism evidence="2 3">
    <name type="scientific">Mycolicibacterium alvei</name>
    <dbReference type="NCBI Taxonomy" id="67081"/>
    <lineage>
        <taxon>Bacteria</taxon>
        <taxon>Bacillati</taxon>
        <taxon>Actinomycetota</taxon>
        <taxon>Actinomycetes</taxon>
        <taxon>Mycobacteriales</taxon>
        <taxon>Mycobacteriaceae</taxon>
        <taxon>Mycolicibacterium</taxon>
    </lineage>
</organism>
<feature type="compositionally biased region" description="Basic residues" evidence="1">
    <location>
        <begin position="389"/>
        <end position="398"/>
    </location>
</feature>
<dbReference type="KEGG" id="malv:MALV_46410"/>
<protein>
    <recommendedName>
        <fullName evidence="4">PE-PGRS family protein</fullName>
    </recommendedName>
</protein>
<evidence type="ECO:0000256" key="1">
    <source>
        <dbReference type="SAM" id="MobiDB-lite"/>
    </source>
</evidence>
<evidence type="ECO:0008006" key="4">
    <source>
        <dbReference type="Google" id="ProtNLM"/>
    </source>
</evidence>
<dbReference type="EMBL" id="AP022565">
    <property type="protein sequence ID" value="BBX29516.1"/>
    <property type="molecule type" value="Genomic_DNA"/>
</dbReference>
<gene>
    <name evidence="2" type="ORF">MALV_46410</name>
</gene>
<evidence type="ECO:0000313" key="2">
    <source>
        <dbReference type="EMBL" id="BBX29516.1"/>
    </source>
</evidence>
<reference evidence="2 3" key="1">
    <citation type="journal article" date="2019" name="Emerg. Microbes Infect.">
        <title>Comprehensive subspecies identification of 175 nontuberculous mycobacteria species based on 7547 genomic profiles.</title>
        <authorList>
            <person name="Matsumoto Y."/>
            <person name="Kinjo T."/>
            <person name="Motooka D."/>
            <person name="Nabeya D."/>
            <person name="Jung N."/>
            <person name="Uechi K."/>
            <person name="Horii T."/>
            <person name="Iida T."/>
            <person name="Fujita J."/>
            <person name="Nakamura S."/>
        </authorList>
    </citation>
    <scope>NUCLEOTIDE SEQUENCE [LARGE SCALE GENOMIC DNA]</scope>
    <source>
        <strain evidence="2 3">JCM 12272</strain>
    </source>
</reference>
<feature type="compositionally biased region" description="Polar residues" evidence="1">
    <location>
        <begin position="355"/>
        <end position="366"/>
    </location>
</feature>
<name>A0A6N4UWR4_9MYCO</name>
<feature type="compositionally biased region" description="Low complexity" evidence="1">
    <location>
        <begin position="310"/>
        <end position="329"/>
    </location>
</feature>
<dbReference type="AlphaFoldDB" id="A0A6N4UWR4"/>
<sequence>MIHAALRSYATAGVALVGAGVIAVSPLTPPPVAQSATNTISTAQVALTSTVDPLTRWSQIASNTGEDIGELGAYWMEDPMPLARQVVTNVSTYAEWYVSGLQQAIPALQNWAELVMAPAINQAVGLIQAGQPEQAGTVLVNALGYIMWAGFPMMKLVSIPGLMTDHFSTLVKGVLSVPTASTLVGLALGVPSDLITSVTAAAQDALDATNSGDLMGAAFAIANAPADIAEKQLKRIFEFRKWGGCGCLISGGLVLNQLIKLPRQLAKAIALPAPAAATAGTLAVTAPKTAELPAATDITVEADPEPEVAPEPTKAEAPAAVKASSAGATDLSSGNKAVPGRAGTTPTRSADRIRTSLQSTAQQVGNGINDARDGVKKSIKNLSDNVAKAVKKPAKKKATSSADSDS</sequence>
<feature type="region of interest" description="Disordered" evidence="1">
    <location>
        <begin position="304"/>
        <end position="406"/>
    </location>
</feature>
<evidence type="ECO:0000313" key="3">
    <source>
        <dbReference type="Proteomes" id="UP000466906"/>
    </source>
</evidence>
<proteinExistence type="predicted"/>
<dbReference type="Proteomes" id="UP000466906">
    <property type="component" value="Chromosome"/>
</dbReference>
<keyword evidence="3" id="KW-1185">Reference proteome</keyword>
<accession>A0A6N4UWR4</accession>